<dbReference type="OrthoDB" id="300709at2759"/>
<feature type="domain" description="NmrA-like" evidence="3">
    <location>
        <begin position="4"/>
        <end position="303"/>
    </location>
</feature>
<dbReference type="SUPFAM" id="SSF51735">
    <property type="entry name" value="NAD(P)-binding Rossmann-fold domains"/>
    <property type="match status" value="1"/>
</dbReference>
<keyword evidence="2" id="KW-0521">NADP</keyword>
<gene>
    <name evidence="4" type="ORF">AK830_g6827</name>
</gene>
<dbReference type="InterPro" id="IPR008030">
    <property type="entry name" value="NmrA-like"/>
</dbReference>
<dbReference type="PANTHER" id="PTHR42748:SF29">
    <property type="entry name" value="NMRA-LIKE DOMAIN-CONTAINING PROTEIN"/>
    <property type="match status" value="1"/>
</dbReference>
<comment type="similarity">
    <text evidence="1">Belongs to the NmrA-type oxidoreductase family.</text>
</comment>
<protein>
    <recommendedName>
        <fullName evidence="3">NmrA-like domain-containing protein</fullName>
    </recommendedName>
</protein>
<reference evidence="4 5" key="1">
    <citation type="submission" date="2015-09" db="EMBL/GenBank/DDBJ databases">
        <title>Draft genome of a European isolate of the apple canker pathogen Neonectria ditissima.</title>
        <authorList>
            <person name="Gomez-Cortecero A."/>
            <person name="Harrison R.J."/>
            <person name="Armitage A.D."/>
        </authorList>
    </citation>
    <scope>NUCLEOTIDE SEQUENCE [LARGE SCALE GENOMIC DNA]</scope>
    <source>
        <strain evidence="4 5">R09/05</strain>
    </source>
</reference>
<dbReference type="InterPro" id="IPR036291">
    <property type="entry name" value="NAD(P)-bd_dom_sf"/>
</dbReference>
<dbReference type="Gene3D" id="3.40.50.720">
    <property type="entry name" value="NAD(P)-binding Rossmann-like Domain"/>
    <property type="match status" value="1"/>
</dbReference>
<dbReference type="GO" id="GO:0005634">
    <property type="term" value="C:nucleus"/>
    <property type="evidence" value="ECO:0007669"/>
    <property type="project" value="TreeGrafter"/>
</dbReference>
<dbReference type="Proteomes" id="UP000050424">
    <property type="component" value="Unassembled WGS sequence"/>
</dbReference>
<sequence length="325" mass="35257">MSAEKIVAVIAATGTQGSSVSKVFLNLPGWKVRCVTRRAISDKAKALAALGAEIVQADLADVDSPVTAFEGANAIFVNTDFGELLKNALAAGNEQNASVLIAYNTELRNAKNAAIAASKIPGLERYVYSALDSVKAASNGKYSRSLHWESKAAAVKFIEQELPELAKKTSLIYIGVYNSNAFLYPNRNPQSGKYSLVLPVPKETRFQIIDAARSTGHYVRALVEDEEPGTKLFAYEDDLSVAEAIDAWSKVTGEEVDFVQLPVQTIHELSGVPMEFLEAPAYLEEYSYTAGVEGVITPDKLKTKIQLPSYQEFLVSEGREKLLGA</sequence>
<dbReference type="InterPro" id="IPR051164">
    <property type="entry name" value="NmrA-like_oxidored"/>
</dbReference>
<accession>A0A0P7BHK1</accession>
<dbReference type="Pfam" id="PF05368">
    <property type="entry name" value="NmrA"/>
    <property type="match status" value="1"/>
</dbReference>
<comment type="caution">
    <text evidence="4">The sequence shown here is derived from an EMBL/GenBank/DDBJ whole genome shotgun (WGS) entry which is preliminary data.</text>
</comment>
<organism evidence="4 5">
    <name type="scientific">Neonectria ditissima</name>
    <dbReference type="NCBI Taxonomy" id="78410"/>
    <lineage>
        <taxon>Eukaryota</taxon>
        <taxon>Fungi</taxon>
        <taxon>Dikarya</taxon>
        <taxon>Ascomycota</taxon>
        <taxon>Pezizomycotina</taxon>
        <taxon>Sordariomycetes</taxon>
        <taxon>Hypocreomycetidae</taxon>
        <taxon>Hypocreales</taxon>
        <taxon>Nectriaceae</taxon>
        <taxon>Neonectria</taxon>
    </lineage>
</organism>
<evidence type="ECO:0000256" key="1">
    <source>
        <dbReference type="ARBA" id="ARBA00006328"/>
    </source>
</evidence>
<dbReference type="AlphaFoldDB" id="A0A0P7BHK1"/>
<evidence type="ECO:0000259" key="3">
    <source>
        <dbReference type="Pfam" id="PF05368"/>
    </source>
</evidence>
<dbReference type="EMBL" id="LKCW01000099">
    <property type="protein sequence ID" value="KPM39718.1"/>
    <property type="molecule type" value="Genomic_DNA"/>
</dbReference>
<evidence type="ECO:0000313" key="5">
    <source>
        <dbReference type="Proteomes" id="UP000050424"/>
    </source>
</evidence>
<dbReference type="PANTHER" id="PTHR42748">
    <property type="entry name" value="NITROGEN METABOLITE REPRESSION PROTEIN NMRA FAMILY MEMBER"/>
    <property type="match status" value="1"/>
</dbReference>
<dbReference type="Gene3D" id="3.90.25.10">
    <property type="entry name" value="UDP-galactose 4-epimerase, domain 1"/>
    <property type="match status" value="1"/>
</dbReference>
<evidence type="ECO:0000256" key="2">
    <source>
        <dbReference type="ARBA" id="ARBA00022857"/>
    </source>
</evidence>
<name>A0A0P7BHK1_9HYPO</name>
<keyword evidence="5" id="KW-1185">Reference proteome</keyword>
<evidence type="ECO:0000313" key="4">
    <source>
        <dbReference type="EMBL" id="KPM39718.1"/>
    </source>
</evidence>
<dbReference type="STRING" id="78410.A0A0P7BHK1"/>
<proteinExistence type="inferred from homology"/>